<feature type="domain" description="N-acetyltransferase" evidence="1">
    <location>
        <begin position="14"/>
        <end position="156"/>
    </location>
</feature>
<evidence type="ECO:0000259" key="1">
    <source>
        <dbReference type="PROSITE" id="PS51186"/>
    </source>
</evidence>
<dbReference type="SUPFAM" id="SSF55729">
    <property type="entry name" value="Acyl-CoA N-acyltransferases (Nat)"/>
    <property type="match status" value="1"/>
</dbReference>
<dbReference type="PANTHER" id="PTHR13355">
    <property type="entry name" value="GLUCOSAMINE 6-PHOSPHATE N-ACETYLTRANSFERASE"/>
    <property type="match status" value="1"/>
</dbReference>
<dbReference type="InterPro" id="IPR000182">
    <property type="entry name" value="GNAT_dom"/>
</dbReference>
<sequence>MPKSSNDLYKFILKKFNQLTVNELYNLLRLRNEVFIVEQKCPYQDLDNKDYKAHHLLIYKEEKLVAYSRIFPEKVSFNEASIGRIIVCKELRSTGLGKILMKKSIESLFAIHGEQPIRIGAQFYAVPFYKKFGFETDGDIYLEDHIEHIEMIRKIY</sequence>
<organism evidence="2 3">
    <name type="scientific">Apibacter mensalis</name>
    <dbReference type="NCBI Taxonomy" id="1586267"/>
    <lineage>
        <taxon>Bacteria</taxon>
        <taxon>Pseudomonadati</taxon>
        <taxon>Bacteroidota</taxon>
        <taxon>Flavobacteriia</taxon>
        <taxon>Flavobacteriales</taxon>
        <taxon>Weeksellaceae</taxon>
        <taxon>Apibacter</taxon>
    </lineage>
</organism>
<evidence type="ECO:0000313" key="3">
    <source>
        <dbReference type="Proteomes" id="UP000182761"/>
    </source>
</evidence>
<evidence type="ECO:0000313" key="2">
    <source>
        <dbReference type="EMBL" id="CVK16350.1"/>
    </source>
</evidence>
<dbReference type="Proteomes" id="UP000182761">
    <property type="component" value="Unassembled WGS sequence"/>
</dbReference>
<name>A0A0X3APN3_9FLAO</name>
<gene>
    <name evidence="2" type="ORF">Ga0061079_106115</name>
</gene>
<dbReference type="PROSITE" id="PS51186">
    <property type="entry name" value="GNAT"/>
    <property type="match status" value="1"/>
</dbReference>
<dbReference type="EMBL" id="FCOR01000006">
    <property type="protein sequence ID" value="CVK16350.1"/>
    <property type="molecule type" value="Genomic_DNA"/>
</dbReference>
<dbReference type="AlphaFoldDB" id="A0A0X3APN3"/>
<accession>A0A0X3APN3</accession>
<proteinExistence type="predicted"/>
<dbReference type="STRING" id="1586267.GCA_001418685_01200"/>
<keyword evidence="3" id="KW-1185">Reference proteome</keyword>
<dbReference type="Pfam" id="PF13673">
    <property type="entry name" value="Acetyltransf_10"/>
    <property type="match status" value="1"/>
</dbReference>
<dbReference type="CDD" id="cd04301">
    <property type="entry name" value="NAT_SF"/>
    <property type="match status" value="1"/>
</dbReference>
<reference evidence="2 3" key="1">
    <citation type="submission" date="2016-01" db="EMBL/GenBank/DDBJ databases">
        <authorList>
            <person name="McClelland M."/>
            <person name="Jain A."/>
            <person name="Saraogi P."/>
            <person name="Mendelson R."/>
            <person name="Westerman R."/>
            <person name="SanMiguel P."/>
            <person name="Csonka L."/>
        </authorList>
    </citation>
    <scope>NUCLEOTIDE SEQUENCE [LARGE SCALE GENOMIC DNA]</scope>
    <source>
        <strain evidence="2 3">R-53146</strain>
    </source>
</reference>
<dbReference type="RefSeq" id="WP_055425548.1">
    <property type="nucleotide sequence ID" value="NZ_FCOR01000006.1"/>
</dbReference>
<protein>
    <submittedName>
        <fullName evidence="2">ElaA protein</fullName>
    </submittedName>
</protein>
<dbReference type="PANTHER" id="PTHR13355:SF11">
    <property type="entry name" value="GLUCOSAMINE 6-PHOSPHATE N-ACETYLTRANSFERASE"/>
    <property type="match status" value="1"/>
</dbReference>
<dbReference type="GO" id="GO:0004343">
    <property type="term" value="F:glucosamine 6-phosphate N-acetyltransferase activity"/>
    <property type="evidence" value="ECO:0007669"/>
    <property type="project" value="TreeGrafter"/>
</dbReference>
<dbReference type="InterPro" id="IPR039143">
    <property type="entry name" value="GNPNAT1-like"/>
</dbReference>
<dbReference type="InterPro" id="IPR016181">
    <property type="entry name" value="Acyl_CoA_acyltransferase"/>
</dbReference>
<dbReference type="Gene3D" id="3.40.630.30">
    <property type="match status" value="1"/>
</dbReference>
<dbReference type="OrthoDB" id="9796171at2"/>